<comment type="similarity">
    <text evidence="1">Belongs to the CapA family.</text>
</comment>
<comment type="caution">
    <text evidence="3">The sequence shown here is derived from an EMBL/GenBank/DDBJ whole genome shotgun (WGS) entry which is preliminary data.</text>
</comment>
<accession>A0ABX0VFT3</accession>
<dbReference type="CDD" id="cd07381">
    <property type="entry name" value="MPP_CapA"/>
    <property type="match status" value="1"/>
</dbReference>
<sequence>MTRVPDSKSTLIDIVLCGDVMLGRGIDQILPAPSDPQLYEGFATSAIDYVMLAEEANGPITRPAQLSYPWGFALEEWRHSPPDLRIINLETSITRSDAYIPKGINYRVSPANAAALVTAGIDCCVLANNHVLDWGVAGLLETLAVTEQLGIRTAGAGRTVEEASAPAILEVKGKGRVAVYSFASETSGTPRSWVATPLTPGVNLIPDLSNSTVRQITELVEATRRPGDLIIISIHWGPNWGYEISPQQRRFAHALIDQAGVSIVHGHSSHHPQALEIYRDRLILYGCGDLLNDYEGIAGYERYRGDLSLAYRATLDPNRMSLVNLEMTPFQIRQLSLHQASAHDTEWLENVLARESAPFGVTVRLGRNRTLHAVCSTKACDEKLVRE</sequence>
<dbReference type="SUPFAM" id="SSF56300">
    <property type="entry name" value="Metallo-dependent phosphatases"/>
    <property type="match status" value="1"/>
</dbReference>
<feature type="domain" description="Capsule synthesis protein CapA" evidence="2">
    <location>
        <begin position="13"/>
        <end position="294"/>
    </location>
</feature>
<evidence type="ECO:0000313" key="4">
    <source>
        <dbReference type="Proteomes" id="UP000707352"/>
    </source>
</evidence>
<dbReference type="PANTHER" id="PTHR33393">
    <property type="entry name" value="POLYGLUTAMINE SYNTHESIS ACCESSORY PROTEIN RV0574C-RELATED"/>
    <property type="match status" value="1"/>
</dbReference>
<proteinExistence type="inferred from homology"/>
<protein>
    <submittedName>
        <fullName evidence="3">CapA family protein</fullName>
    </submittedName>
</protein>
<organism evidence="3 4">
    <name type="scientific">Microvirga terricola</name>
    <dbReference type="NCBI Taxonomy" id="2719797"/>
    <lineage>
        <taxon>Bacteria</taxon>
        <taxon>Pseudomonadati</taxon>
        <taxon>Pseudomonadota</taxon>
        <taxon>Alphaproteobacteria</taxon>
        <taxon>Hyphomicrobiales</taxon>
        <taxon>Methylobacteriaceae</taxon>
        <taxon>Microvirga</taxon>
    </lineage>
</organism>
<dbReference type="Gene3D" id="3.60.21.10">
    <property type="match status" value="1"/>
</dbReference>
<dbReference type="RefSeq" id="WP_167674385.1">
    <property type="nucleotide sequence ID" value="NZ_JAATJS010000008.1"/>
</dbReference>
<keyword evidence="4" id="KW-1185">Reference proteome</keyword>
<dbReference type="PANTHER" id="PTHR33393:SF11">
    <property type="entry name" value="POLYGLUTAMINE SYNTHESIS ACCESSORY PROTEIN RV0574C-RELATED"/>
    <property type="match status" value="1"/>
</dbReference>
<dbReference type="SMART" id="SM00854">
    <property type="entry name" value="PGA_cap"/>
    <property type="match status" value="1"/>
</dbReference>
<gene>
    <name evidence="3" type="ORF">HB375_17505</name>
</gene>
<name>A0ABX0VFT3_9HYPH</name>
<dbReference type="EMBL" id="JAATJS010000008">
    <property type="protein sequence ID" value="NIX78393.1"/>
    <property type="molecule type" value="Genomic_DNA"/>
</dbReference>
<reference evidence="3 4" key="1">
    <citation type="submission" date="2020-03" db="EMBL/GenBank/DDBJ databases">
        <title>The genome sequence of Microvirga sp. c23x22.</title>
        <authorList>
            <person name="Zhang X."/>
        </authorList>
    </citation>
    <scope>NUCLEOTIDE SEQUENCE [LARGE SCALE GENOMIC DNA]</scope>
    <source>
        <strain evidence="4">c23x22</strain>
    </source>
</reference>
<evidence type="ECO:0000313" key="3">
    <source>
        <dbReference type="EMBL" id="NIX78393.1"/>
    </source>
</evidence>
<dbReference type="Proteomes" id="UP000707352">
    <property type="component" value="Unassembled WGS sequence"/>
</dbReference>
<dbReference type="Pfam" id="PF09587">
    <property type="entry name" value="PGA_cap"/>
    <property type="match status" value="1"/>
</dbReference>
<dbReference type="InterPro" id="IPR029052">
    <property type="entry name" value="Metallo-depent_PP-like"/>
</dbReference>
<evidence type="ECO:0000256" key="1">
    <source>
        <dbReference type="ARBA" id="ARBA00005662"/>
    </source>
</evidence>
<evidence type="ECO:0000259" key="2">
    <source>
        <dbReference type="SMART" id="SM00854"/>
    </source>
</evidence>
<dbReference type="InterPro" id="IPR019079">
    <property type="entry name" value="Capsule_synth_CapA"/>
</dbReference>
<dbReference type="InterPro" id="IPR052169">
    <property type="entry name" value="CW_Biosynth-Accessory"/>
</dbReference>